<feature type="binding site" evidence="6">
    <location>
        <position position="47"/>
    </location>
    <ligand>
        <name>substrate</name>
    </ligand>
</feature>
<dbReference type="OrthoDB" id="2015992at2759"/>
<keyword evidence="3 6" id="KW-0067">ATP-binding</keyword>
<comment type="catalytic activity">
    <reaction evidence="4">
        <text>(6S)-5-formyl-5,6,7,8-tetrahydrofolate + ATP = (6R)-5,10-methenyltetrahydrofolate + ADP + phosphate</text>
        <dbReference type="Rhea" id="RHEA:10488"/>
        <dbReference type="ChEBI" id="CHEBI:30616"/>
        <dbReference type="ChEBI" id="CHEBI:43474"/>
        <dbReference type="ChEBI" id="CHEBI:57455"/>
        <dbReference type="ChEBI" id="CHEBI:57457"/>
        <dbReference type="ChEBI" id="CHEBI:456216"/>
        <dbReference type="EC" id="6.3.3.2"/>
    </reaction>
</comment>
<reference evidence="7 8" key="1">
    <citation type="journal article" date="2004" name="Science">
        <title>The Ashbya gossypii genome as a tool for mapping the ancient Saccharomyces cerevisiae genome.</title>
        <authorList>
            <person name="Dietrich F.S."/>
            <person name="Voegeli S."/>
            <person name="Brachat S."/>
            <person name="Lerch A."/>
            <person name="Gates K."/>
            <person name="Steiner S."/>
            <person name="Mohr C."/>
            <person name="Pohlmann R."/>
            <person name="Luedi P."/>
            <person name="Choi S."/>
            <person name="Wing R.A."/>
            <person name="Flavier A."/>
            <person name="Gaffney T.D."/>
            <person name="Philippsen P."/>
        </authorList>
    </citation>
    <scope>NUCLEOTIDE SEQUENCE [LARGE SCALE GENOMIC DNA]</scope>
    <source>
        <strain evidence="8">ATCC 10895 / CBS 109.51 / FGSC 9923 / NRRL Y-1056</strain>
    </source>
</reference>
<dbReference type="FunCoup" id="Q75BE9">
    <property type="interactions" value="216"/>
</dbReference>
<evidence type="ECO:0000256" key="6">
    <source>
        <dbReference type="PIRSR" id="PIRSR006806-1"/>
    </source>
</evidence>
<evidence type="ECO:0000313" key="8">
    <source>
        <dbReference type="Proteomes" id="UP000000591"/>
    </source>
</evidence>
<dbReference type="eggNOG" id="KOG3093">
    <property type="taxonomic scope" value="Eukaryota"/>
</dbReference>
<gene>
    <name evidence="7" type="ORF">AGOS_ADL385C</name>
</gene>
<dbReference type="HOGENOM" id="CLU_066245_2_1_1"/>
<dbReference type="GeneID" id="4619846"/>
<dbReference type="Pfam" id="PF01812">
    <property type="entry name" value="5-FTHF_cyc-lig"/>
    <property type="match status" value="1"/>
</dbReference>
<dbReference type="InterPro" id="IPR037171">
    <property type="entry name" value="NagB/RpiA_transferase-like"/>
</dbReference>
<feature type="binding site" evidence="6">
    <location>
        <begin position="3"/>
        <end position="7"/>
    </location>
    <ligand>
        <name>ATP</name>
        <dbReference type="ChEBI" id="CHEBI:30616"/>
    </ligand>
</feature>
<organism evidence="7 8">
    <name type="scientific">Eremothecium gossypii (strain ATCC 10895 / CBS 109.51 / FGSC 9923 / NRRL Y-1056)</name>
    <name type="common">Yeast</name>
    <name type="synonym">Ashbya gossypii</name>
    <dbReference type="NCBI Taxonomy" id="284811"/>
    <lineage>
        <taxon>Eukaryota</taxon>
        <taxon>Fungi</taxon>
        <taxon>Dikarya</taxon>
        <taxon>Ascomycota</taxon>
        <taxon>Saccharomycotina</taxon>
        <taxon>Saccharomycetes</taxon>
        <taxon>Saccharomycetales</taxon>
        <taxon>Saccharomycetaceae</taxon>
        <taxon>Eremothecium</taxon>
    </lineage>
</organism>
<reference evidence="8" key="2">
    <citation type="journal article" date="2013" name="G3 (Bethesda)">
        <title>Genomes of Ashbya fungi isolated from insects reveal four mating-type loci, numerous translocations, lack of transposons, and distinct gene duplications.</title>
        <authorList>
            <person name="Dietrich F.S."/>
            <person name="Voegeli S."/>
            <person name="Kuo S."/>
            <person name="Philippsen P."/>
        </authorList>
    </citation>
    <scope>GENOME REANNOTATION</scope>
    <source>
        <strain evidence="8">ATCC 10895 / CBS 109.51 / FGSC 9923 / NRRL Y-1056</strain>
    </source>
</reference>
<dbReference type="GO" id="GO:0035999">
    <property type="term" value="P:tetrahydrofolate interconversion"/>
    <property type="evidence" value="ECO:0000318"/>
    <property type="project" value="GO_Central"/>
</dbReference>
<protein>
    <recommendedName>
        <fullName evidence="5">5-formyltetrahydrofolate cyclo-ligase</fullName>
        <ecNumber evidence="5">6.3.3.2</ecNumber>
    </recommendedName>
</protein>
<dbReference type="OMA" id="STIYPCQ"/>
<dbReference type="EC" id="6.3.3.2" evidence="5"/>
<feature type="binding site" evidence="6">
    <location>
        <begin position="148"/>
        <end position="156"/>
    </location>
    <ligand>
        <name>ATP</name>
        <dbReference type="ChEBI" id="CHEBI:30616"/>
    </ligand>
</feature>
<dbReference type="PANTHER" id="PTHR23407">
    <property type="entry name" value="ATPASE INHIBITOR/5-FORMYLTETRAHYDROFOLATE CYCLO-LIGASE"/>
    <property type="match status" value="1"/>
</dbReference>
<dbReference type="AlphaFoldDB" id="Q75BE9"/>
<dbReference type="PIRSF" id="PIRSF006806">
    <property type="entry name" value="FTHF_cligase"/>
    <property type="match status" value="1"/>
</dbReference>
<dbReference type="KEGG" id="ago:AGOS_ADL385C"/>
<comment type="similarity">
    <text evidence="1">Belongs to the 5-formyltetrahydrofolate cyclo-ligase family.</text>
</comment>
<dbReference type="Gene3D" id="3.40.50.10420">
    <property type="entry name" value="NagB/RpiA/CoA transferase-like"/>
    <property type="match status" value="1"/>
</dbReference>
<proteinExistence type="inferred from homology"/>
<evidence type="ECO:0000256" key="3">
    <source>
        <dbReference type="ARBA" id="ARBA00022840"/>
    </source>
</evidence>
<dbReference type="GO" id="GO:0005737">
    <property type="term" value="C:cytoplasm"/>
    <property type="evidence" value="ECO:0000318"/>
    <property type="project" value="GO_Central"/>
</dbReference>
<dbReference type="GO" id="GO:0030272">
    <property type="term" value="F:5-formyltetrahydrofolate cyclo-ligase activity"/>
    <property type="evidence" value="ECO:0000318"/>
    <property type="project" value="GO_Central"/>
</dbReference>
<feature type="binding site" evidence="6">
    <location>
        <position position="53"/>
    </location>
    <ligand>
        <name>substrate</name>
    </ligand>
</feature>
<dbReference type="RefSeq" id="NP_983711.1">
    <property type="nucleotide sequence ID" value="NM_209064.1"/>
</dbReference>
<name>Q75BE9_EREGS</name>
<dbReference type="GO" id="GO:0005524">
    <property type="term" value="F:ATP binding"/>
    <property type="evidence" value="ECO:0007669"/>
    <property type="project" value="UniProtKB-KW"/>
</dbReference>
<evidence type="ECO:0000256" key="2">
    <source>
        <dbReference type="ARBA" id="ARBA00022741"/>
    </source>
</evidence>
<keyword evidence="8" id="KW-1185">Reference proteome</keyword>
<evidence type="ECO:0000256" key="1">
    <source>
        <dbReference type="ARBA" id="ARBA00010638"/>
    </source>
</evidence>
<dbReference type="STRING" id="284811.Q75BE9"/>
<dbReference type="Proteomes" id="UP000000591">
    <property type="component" value="Chromosome IV"/>
</dbReference>
<dbReference type="PANTHER" id="PTHR23407:SF1">
    <property type="entry name" value="5-FORMYLTETRAHYDROFOLATE CYCLO-LIGASE"/>
    <property type="match status" value="1"/>
</dbReference>
<sequence length="218" mass="23843">MSKRTLRTQLKQALDAVPKPALLEQGQQVLLALEPVLQQHRSFACYLNMDSGEAPTEAILERLFQLGKDVYLPRCTDSSASGIAGAGSHMRRHLTFYHMQSMAAVRALRPQGKYGLREPPAEAPPPALPDVDVVLMPGLGFCADTGARLGRGAGYYDNYVSRTQQLHGRRPLLVGLALSQQLMLHVPLEPHDQCLDAVACGDGQLRWAQRAPGEIVDI</sequence>
<evidence type="ECO:0000256" key="4">
    <source>
        <dbReference type="ARBA" id="ARBA00036539"/>
    </source>
</evidence>
<dbReference type="InterPro" id="IPR002698">
    <property type="entry name" value="FTHF_cligase"/>
</dbReference>
<dbReference type="GO" id="GO:0005739">
    <property type="term" value="C:mitochondrion"/>
    <property type="evidence" value="ECO:0000318"/>
    <property type="project" value="GO_Central"/>
</dbReference>
<dbReference type="InParanoid" id="Q75BE9"/>
<keyword evidence="2 6" id="KW-0547">Nucleotide-binding</keyword>
<dbReference type="EMBL" id="AE016817">
    <property type="protein sequence ID" value="AAS51535.1"/>
    <property type="molecule type" value="Genomic_DNA"/>
</dbReference>
<dbReference type="SUPFAM" id="SSF100950">
    <property type="entry name" value="NagB/RpiA/CoA transferase-like"/>
    <property type="match status" value="1"/>
</dbReference>
<dbReference type="InterPro" id="IPR024185">
    <property type="entry name" value="FTHF_cligase-like_sf"/>
</dbReference>
<evidence type="ECO:0000313" key="7">
    <source>
        <dbReference type="EMBL" id="AAS51535.1"/>
    </source>
</evidence>
<dbReference type="GO" id="GO:0009396">
    <property type="term" value="P:folic acid-containing compound biosynthetic process"/>
    <property type="evidence" value="ECO:0000318"/>
    <property type="project" value="GO_Central"/>
</dbReference>
<accession>Q75BE9</accession>
<evidence type="ECO:0000256" key="5">
    <source>
        <dbReference type="ARBA" id="ARBA00038966"/>
    </source>
</evidence>